<accession>A0ACB6RVQ2</accession>
<gene>
    <name evidence="1" type="ORF">BU25DRAFT_472892</name>
</gene>
<comment type="caution">
    <text evidence="1">The sequence shown here is derived from an EMBL/GenBank/DDBJ whole genome shotgun (WGS) entry which is preliminary data.</text>
</comment>
<keyword evidence="2" id="KW-1185">Reference proteome</keyword>
<organism evidence="1 2">
    <name type="scientific">Macroventuria anomochaeta</name>
    <dbReference type="NCBI Taxonomy" id="301207"/>
    <lineage>
        <taxon>Eukaryota</taxon>
        <taxon>Fungi</taxon>
        <taxon>Dikarya</taxon>
        <taxon>Ascomycota</taxon>
        <taxon>Pezizomycotina</taxon>
        <taxon>Dothideomycetes</taxon>
        <taxon>Pleosporomycetidae</taxon>
        <taxon>Pleosporales</taxon>
        <taxon>Pleosporineae</taxon>
        <taxon>Didymellaceae</taxon>
        <taxon>Macroventuria</taxon>
    </lineage>
</organism>
<sequence length="233" mass="25866">MSTVTETKGESVGFLGSEGVCMLPHHASEIERLTKQHDLLATTTDGLLLASVVTAGSNSLKLRGLREQLPKRQLELASGITLHSHNITKPFPASWDNTFDVIHQCLLVRSLENADWSNAINNYMAILMPGEYLHLVEIEFISETNLHPSPRPQLQKQIALQQWATAEFGMNIDIAYKLPDLLKDAGFEDVEVVQFDHGYGALASDPSQKSVSAELWVECFRALDTKIPSKFLP</sequence>
<protein>
    <submittedName>
        <fullName evidence="1">Uncharacterized protein</fullName>
    </submittedName>
</protein>
<reference evidence="1" key="1">
    <citation type="journal article" date="2020" name="Stud. Mycol.">
        <title>101 Dothideomycetes genomes: a test case for predicting lifestyles and emergence of pathogens.</title>
        <authorList>
            <person name="Haridas S."/>
            <person name="Albert R."/>
            <person name="Binder M."/>
            <person name="Bloem J."/>
            <person name="Labutti K."/>
            <person name="Salamov A."/>
            <person name="Andreopoulos B."/>
            <person name="Baker S."/>
            <person name="Barry K."/>
            <person name="Bills G."/>
            <person name="Bluhm B."/>
            <person name="Cannon C."/>
            <person name="Castanera R."/>
            <person name="Culley D."/>
            <person name="Daum C."/>
            <person name="Ezra D."/>
            <person name="Gonzalez J."/>
            <person name="Henrissat B."/>
            <person name="Kuo A."/>
            <person name="Liang C."/>
            <person name="Lipzen A."/>
            <person name="Lutzoni F."/>
            <person name="Magnuson J."/>
            <person name="Mondo S."/>
            <person name="Nolan M."/>
            <person name="Ohm R."/>
            <person name="Pangilinan J."/>
            <person name="Park H.-J."/>
            <person name="Ramirez L."/>
            <person name="Alfaro M."/>
            <person name="Sun H."/>
            <person name="Tritt A."/>
            <person name="Yoshinaga Y."/>
            <person name="Zwiers L.-H."/>
            <person name="Turgeon B."/>
            <person name="Goodwin S."/>
            <person name="Spatafora J."/>
            <person name="Crous P."/>
            <person name="Grigoriev I."/>
        </authorList>
    </citation>
    <scope>NUCLEOTIDE SEQUENCE</scope>
    <source>
        <strain evidence="1">CBS 525.71</strain>
    </source>
</reference>
<name>A0ACB6RVQ2_9PLEO</name>
<proteinExistence type="predicted"/>
<dbReference type="EMBL" id="MU006723">
    <property type="protein sequence ID" value="KAF2626055.1"/>
    <property type="molecule type" value="Genomic_DNA"/>
</dbReference>
<evidence type="ECO:0000313" key="1">
    <source>
        <dbReference type="EMBL" id="KAF2626055.1"/>
    </source>
</evidence>
<dbReference type="Proteomes" id="UP000799754">
    <property type="component" value="Unassembled WGS sequence"/>
</dbReference>
<evidence type="ECO:0000313" key="2">
    <source>
        <dbReference type="Proteomes" id="UP000799754"/>
    </source>
</evidence>